<name>A0A816I4L9_BRANA</name>
<reference evidence="1" key="1">
    <citation type="submission" date="2021-01" db="EMBL/GenBank/DDBJ databases">
        <authorList>
            <consortium name="Genoscope - CEA"/>
            <person name="William W."/>
        </authorList>
    </citation>
    <scope>NUCLEOTIDE SEQUENCE</scope>
</reference>
<gene>
    <name evidence="1" type="ORF">DARMORV10_C03P33160.1</name>
</gene>
<sequence length="137" mass="15597">MTSLGISDYVNIEWTVQDELKGHELVVMSELGKKIPSSETRVVYWLFFSFSSSPSRSSAAWLFISVSWIEKLKRMDKGKAVMGTGRRWAVDFSDQSTVPSSRDILDPPGFIRVYPPPLRADFVLFSSALPRLWRFSS</sequence>
<dbReference type="Proteomes" id="UP001295469">
    <property type="component" value="Chromosome C03"/>
</dbReference>
<evidence type="ECO:0000313" key="1">
    <source>
        <dbReference type="EMBL" id="CAF1701895.1"/>
    </source>
</evidence>
<protein>
    <submittedName>
        <fullName evidence="1">(rape) hypothetical protein</fullName>
    </submittedName>
</protein>
<dbReference type="AlphaFoldDB" id="A0A816I4L9"/>
<dbReference type="EMBL" id="HG994367">
    <property type="protein sequence ID" value="CAF1701895.1"/>
    <property type="molecule type" value="Genomic_DNA"/>
</dbReference>
<accession>A0A816I4L9</accession>
<proteinExistence type="predicted"/>
<organism evidence="1">
    <name type="scientific">Brassica napus</name>
    <name type="common">Rape</name>
    <dbReference type="NCBI Taxonomy" id="3708"/>
    <lineage>
        <taxon>Eukaryota</taxon>
        <taxon>Viridiplantae</taxon>
        <taxon>Streptophyta</taxon>
        <taxon>Embryophyta</taxon>
        <taxon>Tracheophyta</taxon>
        <taxon>Spermatophyta</taxon>
        <taxon>Magnoliopsida</taxon>
        <taxon>eudicotyledons</taxon>
        <taxon>Gunneridae</taxon>
        <taxon>Pentapetalae</taxon>
        <taxon>rosids</taxon>
        <taxon>malvids</taxon>
        <taxon>Brassicales</taxon>
        <taxon>Brassicaceae</taxon>
        <taxon>Brassiceae</taxon>
        <taxon>Brassica</taxon>
    </lineage>
</organism>